<dbReference type="CDD" id="cd06259">
    <property type="entry name" value="YdcF-like"/>
    <property type="match status" value="1"/>
</dbReference>
<reference evidence="3 5" key="3">
    <citation type="submission" date="2016-11" db="EMBL/GenBank/DDBJ databases">
        <title>Whole genomes of Flavobacteriaceae.</title>
        <authorList>
            <person name="Stine C."/>
            <person name="Li C."/>
            <person name="Tadesse D."/>
        </authorList>
    </citation>
    <scope>NUCLEOTIDE SEQUENCE [LARGE SCALE GENOMIC DNA]</scope>
    <source>
        <strain evidence="3 5">ATCC BAA-2541</strain>
    </source>
</reference>
<evidence type="ECO:0000313" key="4">
    <source>
        <dbReference type="Proteomes" id="UP000180252"/>
    </source>
</evidence>
<dbReference type="PANTHER" id="PTHR30336">
    <property type="entry name" value="INNER MEMBRANE PROTEIN, PROBABLE PERMEASE"/>
    <property type="match status" value="1"/>
</dbReference>
<accession>A0A1S1JCD8</accession>
<organism evidence="2 4">
    <name type="scientific">Flavobacterium tructae</name>
    <dbReference type="NCBI Taxonomy" id="1114873"/>
    <lineage>
        <taxon>Bacteria</taxon>
        <taxon>Pseudomonadati</taxon>
        <taxon>Bacteroidota</taxon>
        <taxon>Flavobacteriia</taxon>
        <taxon>Flavobacteriales</taxon>
        <taxon>Flavobacteriaceae</taxon>
        <taxon>Flavobacterium</taxon>
    </lineage>
</organism>
<sequence>MKVLIVLGSPNSETGDLGQVALDRLEYCFDIFESKDNCIICTGGFGEHFNTAPLPHADYAIKYLKEKGLSAENFLESALSANTVEDAVLSKKIVLGHNLNAVVVITSDYHVERVKLIFDEILGFDQMEYVGVKHDISEEEMVKLLEHEKKAINAILSKGLYY</sequence>
<evidence type="ECO:0000313" key="3">
    <source>
        <dbReference type="EMBL" id="OXB19916.1"/>
    </source>
</evidence>
<dbReference type="RefSeq" id="WP_070905636.1">
    <property type="nucleotide sequence ID" value="NZ_MIKE01000003.1"/>
</dbReference>
<dbReference type="Pfam" id="PF02698">
    <property type="entry name" value="DUF218"/>
    <property type="match status" value="1"/>
</dbReference>
<dbReference type="Gene3D" id="3.40.50.620">
    <property type="entry name" value="HUPs"/>
    <property type="match status" value="1"/>
</dbReference>
<dbReference type="InterPro" id="IPR003848">
    <property type="entry name" value="DUF218"/>
</dbReference>
<name>A0A1S1JCD8_9FLAO</name>
<evidence type="ECO:0000313" key="5">
    <source>
        <dbReference type="Proteomes" id="UP000198319"/>
    </source>
</evidence>
<feature type="domain" description="DUF218" evidence="1">
    <location>
        <begin position="3"/>
        <end position="123"/>
    </location>
</feature>
<evidence type="ECO:0000313" key="2">
    <source>
        <dbReference type="EMBL" id="OHT47214.1"/>
    </source>
</evidence>
<comment type="caution">
    <text evidence="2">The sequence shown here is derived from an EMBL/GenBank/DDBJ whole genome shotgun (WGS) entry which is preliminary data.</text>
</comment>
<dbReference type="STRING" id="1278819.BHE19_21095"/>
<gene>
    <name evidence="3" type="ORF">B0A71_10825</name>
    <name evidence="2" type="ORF">BHE19_21095</name>
</gene>
<dbReference type="Proteomes" id="UP000180252">
    <property type="component" value="Unassembled WGS sequence"/>
</dbReference>
<keyword evidence="5" id="KW-1185">Reference proteome</keyword>
<proteinExistence type="predicted"/>
<dbReference type="Proteomes" id="UP000198319">
    <property type="component" value="Unassembled WGS sequence"/>
</dbReference>
<dbReference type="InterPro" id="IPR014729">
    <property type="entry name" value="Rossmann-like_a/b/a_fold"/>
</dbReference>
<dbReference type="InterPro" id="IPR051599">
    <property type="entry name" value="Cell_Envelope_Assoc"/>
</dbReference>
<dbReference type="AlphaFoldDB" id="A0A1S1JCD8"/>
<protein>
    <recommendedName>
        <fullName evidence="1">DUF218 domain-containing protein</fullName>
    </recommendedName>
</protein>
<dbReference type="EMBL" id="MIKE01000003">
    <property type="protein sequence ID" value="OHT47214.1"/>
    <property type="molecule type" value="Genomic_DNA"/>
</dbReference>
<dbReference type="OrthoDB" id="9782395at2"/>
<reference evidence="2" key="1">
    <citation type="submission" date="2016-09" db="EMBL/GenBank/DDBJ databases">
        <authorList>
            <person name="Capua I."/>
            <person name="De Benedictis P."/>
            <person name="Joannis T."/>
            <person name="Lombin L.H."/>
            <person name="Cattoli G."/>
        </authorList>
    </citation>
    <scope>NUCLEOTIDE SEQUENCE [LARGE SCALE GENOMIC DNA]</scope>
    <source>
        <strain evidence="2">MSU</strain>
    </source>
</reference>
<reference evidence="4" key="2">
    <citation type="submission" date="2016-09" db="EMBL/GenBank/DDBJ databases">
        <authorList>
            <person name="Chen S."/>
            <person name="Walker E."/>
        </authorList>
    </citation>
    <scope>NUCLEOTIDE SEQUENCE [LARGE SCALE GENOMIC DNA]</scope>
    <source>
        <strain evidence="4">MSU</strain>
    </source>
</reference>
<evidence type="ECO:0000259" key="1">
    <source>
        <dbReference type="Pfam" id="PF02698"/>
    </source>
</evidence>
<dbReference type="EMBL" id="MUHG01000017">
    <property type="protein sequence ID" value="OXB19916.1"/>
    <property type="molecule type" value="Genomic_DNA"/>
</dbReference>
<dbReference type="PANTHER" id="PTHR30336:SF20">
    <property type="entry name" value="DUF218 DOMAIN-CONTAINING PROTEIN"/>
    <property type="match status" value="1"/>
</dbReference>
<dbReference type="GO" id="GO:0005886">
    <property type="term" value="C:plasma membrane"/>
    <property type="evidence" value="ECO:0007669"/>
    <property type="project" value="TreeGrafter"/>
</dbReference>